<dbReference type="AlphaFoldDB" id="A0AAP0KE46"/>
<accession>A0AAP0KE46</accession>
<organism evidence="2 3">
    <name type="scientific">Stephania yunnanensis</name>
    <dbReference type="NCBI Taxonomy" id="152371"/>
    <lineage>
        <taxon>Eukaryota</taxon>
        <taxon>Viridiplantae</taxon>
        <taxon>Streptophyta</taxon>
        <taxon>Embryophyta</taxon>
        <taxon>Tracheophyta</taxon>
        <taxon>Spermatophyta</taxon>
        <taxon>Magnoliopsida</taxon>
        <taxon>Ranunculales</taxon>
        <taxon>Menispermaceae</taxon>
        <taxon>Menispermoideae</taxon>
        <taxon>Cissampelideae</taxon>
        <taxon>Stephania</taxon>
    </lineage>
</organism>
<feature type="region of interest" description="Disordered" evidence="1">
    <location>
        <begin position="81"/>
        <end position="151"/>
    </location>
</feature>
<reference evidence="2 3" key="1">
    <citation type="submission" date="2024-01" db="EMBL/GenBank/DDBJ databases">
        <title>Genome assemblies of Stephania.</title>
        <authorList>
            <person name="Yang L."/>
        </authorList>
    </citation>
    <scope>NUCLEOTIDE SEQUENCE [LARGE SCALE GENOMIC DNA]</scope>
    <source>
        <strain evidence="2">YNDBR</strain>
        <tissue evidence="2">Leaf</tissue>
    </source>
</reference>
<protein>
    <submittedName>
        <fullName evidence="2">Uncharacterized protein</fullName>
    </submittedName>
</protein>
<dbReference type="EMBL" id="JBBNAF010000004">
    <property type="protein sequence ID" value="KAK9150966.1"/>
    <property type="molecule type" value="Genomic_DNA"/>
</dbReference>
<comment type="caution">
    <text evidence="2">The sequence shown here is derived from an EMBL/GenBank/DDBJ whole genome shotgun (WGS) entry which is preliminary data.</text>
</comment>
<feature type="region of interest" description="Disordered" evidence="1">
    <location>
        <begin position="39"/>
        <end position="61"/>
    </location>
</feature>
<feature type="compositionally biased region" description="Basic and acidic residues" evidence="1">
    <location>
        <begin position="138"/>
        <end position="151"/>
    </location>
</feature>
<evidence type="ECO:0000256" key="1">
    <source>
        <dbReference type="SAM" id="MobiDB-lite"/>
    </source>
</evidence>
<feature type="compositionally biased region" description="Pro residues" evidence="1">
    <location>
        <begin position="110"/>
        <end position="120"/>
    </location>
</feature>
<name>A0AAP0KE46_9MAGN</name>
<dbReference type="Proteomes" id="UP001420932">
    <property type="component" value="Unassembled WGS sequence"/>
</dbReference>
<evidence type="ECO:0000313" key="2">
    <source>
        <dbReference type="EMBL" id="KAK9150966.1"/>
    </source>
</evidence>
<evidence type="ECO:0000313" key="3">
    <source>
        <dbReference type="Proteomes" id="UP001420932"/>
    </source>
</evidence>
<gene>
    <name evidence="2" type="ORF">Syun_009275</name>
</gene>
<keyword evidence="3" id="KW-1185">Reference proteome</keyword>
<sequence length="151" mass="17172">MPPTVNELYLHLYTIKHGGVTFIDTRSELFYTKLQRRRQEQTQATSDQPVDDEATYYNAEGECPRGRIYGLGLFGRKKRRYADLGASTSQMPKMVPRSEMTMDGAGLSQPQPPAPPPPPLEQQQPLQTDPVNPPHQQDNVDREMQDCLTRD</sequence>
<proteinExistence type="predicted"/>